<dbReference type="InParanoid" id="A0A0C3BHU8"/>
<proteinExistence type="predicted"/>
<feature type="compositionally biased region" description="Polar residues" evidence="1">
    <location>
        <begin position="83"/>
        <end position="93"/>
    </location>
</feature>
<feature type="region of interest" description="Disordered" evidence="1">
    <location>
        <begin position="71"/>
        <end position="102"/>
    </location>
</feature>
<reference evidence="3" key="2">
    <citation type="submission" date="2015-01" db="EMBL/GenBank/DDBJ databases">
        <title>Evolutionary Origins and Diversification of the Mycorrhizal Mutualists.</title>
        <authorList>
            <consortium name="DOE Joint Genome Institute"/>
            <consortium name="Mycorrhizal Genomics Consortium"/>
            <person name="Kohler A."/>
            <person name="Kuo A."/>
            <person name="Nagy L.G."/>
            <person name="Floudas D."/>
            <person name="Copeland A."/>
            <person name="Barry K.W."/>
            <person name="Cichocki N."/>
            <person name="Veneault-Fourrey C."/>
            <person name="LaButti K."/>
            <person name="Lindquist E.A."/>
            <person name="Lipzen A."/>
            <person name="Lundell T."/>
            <person name="Morin E."/>
            <person name="Murat C."/>
            <person name="Riley R."/>
            <person name="Ohm R."/>
            <person name="Sun H."/>
            <person name="Tunlid A."/>
            <person name="Henrissat B."/>
            <person name="Grigoriev I.V."/>
            <person name="Hibbett D.S."/>
            <person name="Martin F."/>
        </authorList>
    </citation>
    <scope>NUCLEOTIDE SEQUENCE [LARGE SCALE GENOMIC DNA]</scope>
    <source>
        <strain evidence="3">F 1598</strain>
    </source>
</reference>
<name>A0A0C3BHU8_PILCF</name>
<evidence type="ECO:0000256" key="1">
    <source>
        <dbReference type="SAM" id="MobiDB-lite"/>
    </source>
</evidence>
<accession>A0A0C3BHU8</accession>
<keyword evidence="3" id="KW-1185">Reference proteome</keyword>
<evidence type="ECO:0000313" key="2">
    <source>
        <dbReference type="EMBL" id="KIM85893.1"/>
    </source>
</evidence>
<dbReference type="AlphaFoldDB" id="A0A0C3BHU8"/>
<dbReference type="EMBL" id="KN832983">
    <property type="protein sequence ID" value="KIM85893.1"/>
    <property type="molecule type" value="Genomic_DNA"/>
</dbReference>
<dbReference type="Proteomes" id="UP000054166">
    <property type="component" value="Unassembled WGS sequence"/>
</dbReference>
<protein>
    <submittedName>
        <fullName evidence="2">Uncharacterized protein</fullName>
    </submittedName>
</protein>
<gene>
    <name evidence="2" type="ORF">PILCRDRAFT_5006</name>
</gene>
<dbReference type="HOGENOM" id="CLU_1768797_0_0_1"/>
<sequence length="147" mass="15511">MPIKTVRKGVKAASSGGNTIRSFACILFHVRATTWACCLGLGSCSGFRNLKPGPSPLQALVRARLGSGLNGPGSAGSGLEAQPGTSLMGSQSAHRGGEYEHSTSRQTSVLGWASALLWAVRHPEEWLRQIVDPVLLAENVRLYVALS</sequence>
<evidence type="ECO:0000313" key="3">
    <source>
        <dbReference type="Proteomes" id="UP000054166"/>
    </source>
</evidence>
<reference evidence="2 3" key="1">
    <citation type="submission" date="2014-04" db="EMBL/GenBank/DDBJ databases">
        <authorList>
            <consortium name="DOE Joint Genome Institute"/>
            <person name="Kuo A."/>
            <person name="Tarkka M."/>
            <person name="Buscot F."/>
            <person name="Kohler A."/>
            <person name="Nagy L.G."/>
            <person name="Floudas D."/>
            <person name="Copeland A."/>
            <person name="Barry K.W."/>
            <person name="Cichocki N."/>
            <person name="Veneault-Fourrey C."/>
            <person name="LaButti K."/>
            <person name="Lindquist E.A."/>
            <person name="Lipzen A."/>
            <person name="Lundell T."/>
            <person name="Morin E."/>
            <person name="Murat C."/>
            <person name="Sun H."/>
            <person name="Tunlid A."/>
            <person name="Henrissat B."/>
            <person name="Grigoriev I.V."/>
            <person name="Hibbett D.S."/>
            <person name="Martin F."/>
            <person name="Nordberg H.P."/>
            <person name="Cantor M.N."/>
            <person name="Hua S.X."/>
        </authorList>
    </citation>
    <scope>NUCLEOTIDE SEQUENCE [LARGE SCALE GENOMIC DNA]</scope>
    <source>
        <strain evidence="2 3">F 1598</strain>
    </source>
</reference>
<organism evidence="2 3">
    <name type="scientific">Piloderma croceum (strain F 1598)</name>
    <dbReference type="NCBI Taxonomy" id="765440"/>
    <lineage>
        <taxon>Eukaryota</taxon>
        <taxon>Fungi</taxon>
        <taxon>Dikarya</taxon>
        <taxon>Basidiomycota</taxon>
        <taxon>Agaricomycotina</taxon>
        <taxon>Agaricomycetes</taxon>
        <taxon>Agaricomycetidae</taxon>
        <taxon>Atheliales</taxon>
        <taxon>Atheliaceae</taxon>
        <taxon>Piloderma</taxon>
    </lineage>
</organism>